<keyword evidence="1" id="KW-0812">Transmembrane</keyword>
<dbReference type="Pfam" id="PF13386">
    <property type="entry name" value="DsbD_2"/>
    <property type="match status" value="1"/>
</dbReference>
<proteinExistence type="predicted"/>
<dbReference type="AlphaFoldDB" id="A0A495WFS6"/>
<feature type="transmembrane region" description="Helical" evidence="1">
    <location>
        <begin position="152"/>
        <end position="176"/>
    </location>
</feature>
<keyword evidence="1" id="KW-1133">Transmembrane helix</keyword>
<feature type="transmembrane region" description="Helical" evidence="1">
    <location>
        <begin position="82"/>
        <end position="101"/>
    </location>
</feature>
<feature type="transmembrane region" description="Helical" evidence="1">
    <location>
        <begin position="58"/>
        <end position="76"/>
    </location>
</feature>
<dbReference type="InterPro" id="IPR039447">
    <property type="entry name" value="UreH-like_TM_dom"/>
</dbReference>
<feature type="domain" description="Urease accessory protein UreH-like transmembrane" evidence="2">
    <location>
        <begin position="12"/>
        <end position="204"/>
    </location>
</feature>
<feature type="transmembrane region" description="Helical" evidence="1">
    <location>
        <begin position="122"/>
        <end position="146"/>
    </location>
</feature>
<evidence type="ECO:0000259" key="2">
    <source>
        <dbReference type="Pfam" id="PF13386"/>
    </source>
</evidence>
<organism evidence="3 4">
    <name type="scientific">Azonexus fungiphilus</name>
    <dbReference type="NCBI Taxonomy" id="146940"/>
    <lineage>
        <taxon>Bacteria</taxon>
        <taxon>Pseudomonadati</taxon>
        <taxon>Pseudomonadota</taxon>
        <taxon>Betaproteobacteria</taxon>
        <taxon>Rhodocyclales</taxon>
        <taxon>Azonexaceae</taxon>
        <taxon>Azonexus</taxon>
    </lineage>
</organism>
<dbReference type="RefSeq" id="WP_121457061.1">
    <property type="nucleotide sequence ID" value="NZ_RBXP01000011.1"/>
</dbReference>
<evidence type="ECO:0000313" key="3">
    <source>
        <dbReference type="EMBL" id="RKT60541.1"/>
    </source>
</evidence>
<accession>A0A495WFS6</accession>
<evidence type="ECO:0000256" key="1">
    <source>
        <dbReference type="SAM" id="Phobius"/>
    </source>
</evidence>
<keyword evidence="1" id="KW-0472">Membrane</keyword>
<dbReference type="OrthoDB" id="8559538at2"/>
<feature type="transmembrane region" description="Helical" evidence="1">
    <location>
        <begin position="211"/>
        <end position="231"/>
    </location>
</feature>
<comment type="caution">
    <text evidence="3">The sequence shown here is derived from an EMBL/GenBank/DDBJ whole genome shotgun (WGS) entry which is preliminary data.</text>
</comment>
<sequence length="253" mass="25593">MPAETPTSLLTVFLLGVSLGLTACAATCLPFIGTLAFGKAGGRRAGLVDTGLFLGGRLLAYAMLGGLAGLVGAGFVKWLAGGLGNLVIGGVACLTALLLAAPPQKHHAVCGRPQKLASFPPFLLGVALTLIPCAPLATLLATAAAGPSAGQGALLGLVFGLGALLTPMLVLIPACASLGGHLRGDQPWLAGLLRQGAAVVLLLIGCRRIATLSPLAALLVLLCVLLAALLMHWRRWRTPRAPVFPLVFRAGAD</sequence>
<gene>
    <name evidence="3" type="ORF">DFR40_0676</name>
</gene>
<evidence type="ECO:0000313" key="4">
    <source>
        <dbReference type="Proteomes" id="UP000270626"/>
    </source>
</evidence>
<feature type="transmembrane region" description="Helical" evidence="1">
    <location>
        <begin position="12"/>
        <end position="37"/>
    </location>
</feature>
<keyword evidence="4" id="KW-1185">Reference proteome</keyword>
<dbReference type="Proteomes" id="UP000270626">
    <property type="component" value="Unassembled WGS sequence"/>
</dbReference>
<dbReference type="EMBL" id="RBXP01000011">
    <property type="protein sequence ID" value="RKT60541.1"/>
    <property type="molecule type" value="Genomic_DNA"/>
</dbReference>
<reference evidence="3 4" key="1">
    <citation type="submission" date="2018-10" db="EMBL/GenBank/DDBJ databases">
        <title>Genomic Encyclopedia of Type Strains, Phase IV (KMG-IV): sequencing the most valuable type-strain genomes for metagenomic binning, comparative biology and taxonomic classification.</title>
        <authorList>
            <person name="Goeker M."/>
        </authorList>
    </citation>
    <scope>NUCLEOTIDE SEQUENCE [LARGE SCALE GENOMIC DNA]</scope>
    <source>
        <strain evidence="3 4">DSM 23841</strain>
    </source>
</reference>
<feature type="transmembrane region" description="Helical" evidence="1">
    <location>
        <begin position="188"/>
        <end position="205"/>
    </location>
</feature>
<protein>
    <submittedName>
        <fullName evidence="3">Thiol:disulfide interchange protein DsbD</fullName>
    </submittedName>
</protein>
<name>A0A495WFS6_9RHOO</name>